<evidence type="ECO:0000256" key="5">
    <source>
        <dbReference type="ARBA" id="ARBA00022837"/>
    </source>
</evidence>
<dbReference type="Proteomes" id="UP000053470">
    <property type="component" value="Unassembled WGS sequence"/>
</dbReference>
<accession>A0A7U7JDN8</accession>
<dbReference type="SMART" id="SM00642">
    <property type="entry name" value="Aamy"/>
    <property type="match status" value="1"/>
</dbReference>
<dbReference type="FunFam" id="3.20.20.80:FF:000055">
    <property type="entry name" value="Trehalose synthase"/>
    <property type="match status" value="1"/>
</dbReference>
<dbReference type="Gene3D" id="3.90.1200.10">
    <property type="match status" value="1"/>
</dbReference>
<dbReference type="SUPFAM" id="SSF51011">
    <property type="entry name" value="Glycosyl hydrolase domain"/>
    <property type="match status" value="1"/>
</dbReference>
<comment type="catalytic activity">
    <reaction evidence="1">
        <text>D-maltose = alpha,alpha-trehalose</text>
        <dbReference type="Rhea" id="RHEA:15145"/>
        <dbReference type="ChEBI" id="CHEBI:16551"/>
        <dbReference type="ChEBI" id="CHEBI:17306"/>
        <dbReference type="EC" id="5.4.99.16"/>
    </reaction>
</comment>
<keyword evidence="6" id="KW-0413">Isomerase</keyword>
<evidence type="ECO:0000313" key="11">
    <source>
        <dbReference type="Proteomes" id="UP000053470"/>
    </source>
</evidence>
<evidence type="ECO:0000259" key="9">
    <source>
        <dbReference type="SMART" id="SM00642"/>
    </source>
</evidence>
<dbReference type="InterPro" id="IPR012811">
    <property type="entry name" value="TreS_maltokin_C_dom"/>
</dbReference>
<comment type="similarity">
    <text evidence="2">Belongs to the glycosyl hydrolase 13 family. TreS subfamily.</text>
</comment>
<evidence type="ECO:0000256" key="4">
    <source>
        <dbReference type="ARBA" id="ARBA00022723"/>
    </source>
</evidence>
<dbReference type="SUPFAM" id="SSF56112">
    <property type="entry name" value="Protein kinase-like (PK-like)"/>
    <property type="match status" value="1"/>
</dbReference>
<dbReference type="InterPro" id="IPR032091">
    <property type="entry name" value="Malt_amylase-like_C"/>
</dbReference>
<keyword evidence="5" id="KW-0106">Calcium</keyword>
<sequence>MTRNPTVLLVDDALWYKDAVIYQLHVKSFCDSDNDGVGDFPGLISKLDYIAELGVDAVWLLPFYPSPRRDDGYDIAEYRGVHPDYGTMADARRFIAEAHARGLRVITELVINHTSDQHPWFQRARRAKAGSALRDFYVWSDHDKKYAGTRIIFIDTEPSNWTWDPVANAYYWHRFYSHQPDLNFDNPRVLKAVLGVMKFWLNLGVDGLRLDAVPYLVEREGTANENLPETHAVLRKIRAAMDAEFKNRLLLAEANQWPEDTQEYFGDGDECHMAFHFPLMPRMYMAIAREDRFPITDIMRQTPEVPPTCQWAIFLRNHDELTLEMVTDAERDYLWEVYASDRRARLNLGIRRRLAPLLERDRRRVELMNSLLFSMPGTPVMYYGDEIGMGDNIHLGDRDGVRTPMQWSPDRNGGFSRADPEQLVLPAIMGSLYGYESVNVEAQTRDAHSLLNWTRRLLATRKRHRVFGRGSIQFLQPANRKVLAYIRALDGQGRDNPPILCVANLSRASQAVELDLSGYAQRVPVELIGGTAFPPIGQLPYLLTLPPYAFYWLELRENEPGPSWAQPAAEQLPEFTTLVLRAGLDALADTRQREAHRQLIEREILPTYLPMRRWFAAKDSVLRGARFAWGAEVPVDASSTTRPLAGATRPEVFINEIAVTLGDADGTERTERYLLPLSIAWESATLPALPIQLALARVRRGRHVGYLTDAFTTETFARALLATLVRGGTLEANDGKVRFEPEPHLAEPATSATSTKAAEEPAAADSATVRPAPLPLAPDAAVQWLAAEQSNSSLVIGESVIVKLFRRVAAGVHPEMEMTRHLTRIGYANTAALIGEIAHESAGGERSTLAVVQSFVPNQGDAWTWALDYLRRTIDELAVLTEAVSAGDGEMAPTAVSEARTDTDEALAGYLAFIGAIGTRLGELHVALAAPSDDPAFGTGIANADDAAFWTARVREQLTRALDHLAAWQAANGPNADVDWLLSQRDALLEAARARALGGLGAMLERIHGDFHLGQVLVAQGDAFLIDFEGEPARPVDERRRKTSPLRDVAGLVRSLDYVVGAMRQGPEHVAGPAQERRDRLLERFRNASTERFLDTYAAAIQAPASEDAACVLDMDLLDLFLLEKAAYEVNYEAANRPTWLPIPLAGLAHVARRLLHADVPPPVALDPLGGPP</sequence>
<gene>
    <name evidence="10" type="ORF">RSIPO_03489</name>
</gene>
<dbReference type="InterPro" id="IPR012810">
    <property type="entry name" value="TreS/a-amylase_N"/>
</dbReference>
<dbReference type="PANTHER" id="PTHR10357">
    <property type="entry name" value="ALPHA-AMYLASE FAMILY MEMBER"/>
    <property type="match status" value="1"/>
</dbReference>
<dbReference type="NCBIfam" id="TIGR02457">
    <property type="entry name" value="TreS_Cterm"/>
    <property type="match status" value="1"/>
</dbReference>
<dbReference type="CDD" id="cd11334">
    <property type="entry name" value="AmyAc_TreS"/>
    <property type="match status" value="1"/>
</dbReference>
<dbReference type="EC" id="5.4.99.16" evidence="3"/>
<reference evidence="10" key="1">
    <citation type="submission" date="2014-11" db="EMBL/GenBank/DDBJ databases">
        <authorList>
            <person name="Genoscope - CEA"/>
        </authorList>
    </citation>
    <scope>NUCLEOTIDE SEQUENCE</scope>
    <source>
        <strain evidence="10">IPO1609</strain>
    </source>
</reference>
<evidence type="ECO:0000313" key="10">
    <source>
        <dbReference type="EMBL" id="CEJ16795.1"/>
    </source>
</evidence>
<dbReference type="EMBL" id="LN651281">
    <property type="protein sequence ID" value="CEJ16795.1"/>
    <property type="molecule type" value="Genomic_DNA"/>
</dbReference>
<reference evidence="10" key="2">
    <citation type="submission" date="2022-04" db="EMBL/GenBank/DDBJ databases">
        <title>Genomic draft of R. solanacearum strain IPO1609, a phylotype IIB1/biovar 2/race 3 strain isolated from potato in Europe.</title>
        <authorList>
            <person name="Boucher C."/>
            <person name="Carrere S."/>
            <person name="Dossat C."/>
            <person name="Elbaz M."/>
            <person name="Genin S."/>
            <person name="Gouzy J."/>
            <person name="Prior P."/>
            <person name="Segurens B."/>
            <person name="Wincker P."/>
        </authorList>
    </citation>
    <scope>NUCLEOTIDE SEQUENCE</scope>
    <source>
        <strain evidence="10">IPO1609</strain>
    </source>
</reference>
<organism evidence="10 11">
    <name type="scientific">Ralstonia solanacearum IPO1609</name>
    <dbReference type="NCBI Taxonomy" id="564066"/>
    <lineage>
        <taxon>Bacteria</taxon>
        <taxon>Pseudomonadati</taxon>
        <taxon>Pseudomonadota</taxon>
        <taxon>Betaproteobacteria</taxon>
        <taxon>Burkholderiales</taxon>
        <taxon>Burkholderiaceae</taxon>
        <taxon>Ralstonia</taxon>
        <taxon>Ralstonia solanacearum species complex</taxon>
    </lineage>
</organism>
<dbReference type="GO" id="GO:0005975">
    <property type="term" value="P:carbohydrate metabolic process"/>
    <property type="evidence" value="ECO:0007669"/>
    <property type="project" value="InterPro"/>
</dbReference>
<dbReference type="AlphaFoldDB" id="A0A7U7JDN8"/>
<evidence type="ECO:0000256" key="7">
    <source>
        <dbReference type="ARBA" id="ARBA00031378"/>
    </source>
</evidence>
<dbReference type="GO" id="GO:0047471">
    <property type="term" value="F:maltose alpha-D-glucosyltransferase activity"/>
    <property type="evidence" value="ECO:0007669"/>
    <property type="project" value="UniProtKB-EC"/>
</dbReference>
<dbReference type="InterPro" id="IPR045857">
    <property type="entry name" value="O16G_dom_2"/>
</dbReference>
<dbReference type="NCBIfam" id="TIGR02456">
    <property type="entry name" value="treS_nterm"/>
    <property type="match status" value="1"/>
</dbReference>
<dbReference type="GO" id="GO:0046872">
    <property type="term" value="F:metal ion binding"/>
    <property type="evidence" value="ECO:0007669"/>
    <property type="project" value="UniProtKB-KW"/>
</dbReference>
<dbReference type="InterPro" id="IPR013780">
    <property type="entry name" value="Glyco_hydro_b"/>
</dbReference>
<keyword evidence="10" id="KW-0326">Glycosidase</keyword>
<dbReference type="Gene3D" id="3.20.20.80">
    <property type="entry name" value="Glycosidases"/>
    <property type="match status" value="1"/>
</dbReference>
<dbReference type="RefSeq" id="WP_003266177.1">
    <property type="nucleotide sequence ID" value="NZ_LN651281.1"/>
</dbReference>
<feature type="compositionally biased region" description="Low complexity" evidence="8">
    <location>
        <begin position="746"/>
        <end position="768"/>
    </location>
</feature>
<dbReference type="PANTHER" id="PTHR10357:SF219">
    <property type="entry name" value="MALTOSE ALPHA-D-GLUCOSYLTRANSFERASE"/>
    <property type="match status" value="1"/>
</dbReference>
<keyword evidence="4" id="KW-0479">Metal-binding</keyword>
<dbReference type="Pfam" id="PF00128">
    <property type="entry name" value="Alpha-amylase"/>
    <property type="match status" value="2"/>
</dbReference>
<dbReference type="SUPFAM" id="SSF51445">
    <property type="entry name" value="(Trans)glycosidases"/>
    <property type="match status" value="1"/>
</dbReference>
<name>A0A7U7JDN8_RALSL</name>
<dbReference type="InterPro" id="IPR017853">
    <property type="entry name" value="GH"/>
</dbReference>
<evidence type="ECO:0000256" key="1">
    <source>
        <dbReference type="ARBA" id="ARBA00001595"/>
    </source>
</evidence>
<feature type="domain" description="Glycosyl hydrolase family 13 catalytic" evidence="9">
    <location>
        <begin position="23"/>
        <end position="417"/>
    </location>
</feature>
<dbReference type="Gene3D" id="2.60.40.1180">
    <property type="entry name" value="Golgi alpha-mannosidase II"/>
    <property type="match status" value="1"/>
</dbReference>
<evidence type="ECO:0000256" key="3">
    <source>
        <dbReference type="ARBA" id="ARBA00012619"/>
    </source>
</evidence>
<keyword evidence="10" id="KW-0378">Hydrolase</keyword>
<evidence type="ECO:0000256" key="8">
    <source>
        <dbReference type="SAM" id="MobiDB-lite"/>
    </source>
</evidence>
<evidence type="ECO:0000256" key="2">
    <source>
        <dbReference type="ARBA" id="ARBA00005496"/>
    </source>
</evidence>
<evidence type="ECO:0000256" key="6">
    <source>
        <dbReference type="ARBA" id="ARBA00023235"/>
    </source>
</evidence>
<dbReference type="GO" id="GO:0016798">
    <property type="term" value="F:hydrolase activity, acting on glycosyl bonds"/>
    <property type="evidence" value="ECO:0007669"/>
    <property type="project" value="UniProtKB-KW"/>
</dbReference>
<dbReference type="InterPro" id="IPR011009">
    <property type="entry name" value="Kinase-like_dom_sf"/>
</dbReference>
<dbReference type="InterPro" id="IPR006047">
    <property type="entry name" value="GH13_cat_dom"/>
</dbReference>
<dbReference type="Gene3D" id="3.90.400.10">
    <property type="entry name" value="Oligo-1,6-glucosidase, Domain 2"/>
    <property type="match status" value="1"/>
</dbReference>
<keyword evidence="11" id="KW-1185">Reference proteome</keyword>
<protein>
    <recommendedName>
        <fullName evidence="3">maltose alpha-D-glucosyltransferase</fullName>
        <ecNumber evidence="3">5.4.99.16</ecNumber>
    </recommendedName>
    <alternativeName>
        <fullName evidence="7">Maltose alpha-D-glucosyltransferase</fullName>
    </alternativeName>
</protein>
<feature type="region of interest" description="Disordered" evidence="8">
    <location>
        <begin position="738"/>
        <end position="771"/>
    </location>
</feature>
<dbReference type="Pfam" id="PF16657">
    <property type="entry name" value="Malt_amylase_C"/>
    <property type="match status" value="1"/>
</dbReference>
<proteinExistence type="inferred from homology"/>